<keyword evidence="2" id="KW-0548">Nucleotidyltransferase</keyword>
<dbReference type="Gene3D" id="3.10.10.10">
    <property type="entry name" value="HIV Type 1 Reverse Transcriptase, subunit A, domain 1"/>
    <property type="match status" value="1"/>
</dbReference>
<keyword evidence="2" id="KW-0808">Transferase</keyword>
<dbReference type="InterPro" id="IPR043502">
    <property type="entry name" value="DNA/RNA_pol_sf"/>
</dbReference>
<dbReference type="PANTHER" id="PTHR24559">
    <property type="entry name" value="TRANSPOSON TY3-I GAG-POL POLYPROTEIN"/>
    <property type="match status" value="1"/>
</dbReference>
<gene>
    <name evidence="2" type="ORF">Tci_122083</name>
</gene>
<dbReference type="SUPFAM" id="SSF56672">
    <property type="entry name" value="DNA/RNA polymerases"/>
    <property type="match status" value="1"/>
</dbReference>
<organism evidence="2">
    <name type="scientific">Tanacetum cinerariifolium</name>
    <name type="common">Dalmatian daisy</name>
    <name type="synonym">Chrysanthemum cinerariifolium</name>
    <dbReference type="NCBI Taxonomy" id="118510"/>
    <lineage>
        <taxon>Eukaryota</taxon>
        <taxon>Viridiplantae</taxon>
        <taxon>Streptophyta</taxon>
        <taxon>Embryophyta</taxon>
        <taxon>Tracheophyta</taxon>
        <taxon>Spermatophyta</taxon>
        <taxon>Magnoliopsida</taxon>
        <taxon>eudicotyledons</taxon>
        <taxon>Gunneridae</taxon>
        <taxon>Pentapetalae</taxon>
        <taxon>asterids</taxon>
        <taxon>campanulids</taxon>
        <taxon>Asterales</taxon>
        <taxon>Asteraceae</taxon>
        <taxon>Asteroideae</taxon>
        <taxon>Anthemideae</taxon>
        <taxon>Anthemidinae</taxon>
        <taxon>Tanacetum</taxon>
    </lineage>
</organism>
<dbReference type="InterPro" id="IPR053134">
    <property type="entry name" value="RNA-dir_DNA_polymerase"/>
</dbReference>
<feature type="compositionally biased region" description="Pro residues" evidence="1">
    <location>
        <begin position="151"/>
        <end position="166"/>
    </location>
</feature>
<proteinExistence type="predicted"/>
<reference evidence="2" key="1">
    <citation type="journal article" date="2019" name="Sci. Rep.">
        <title>Draft genome of Tanacetum cinerariifolium, the natural source of mosquito coil.</title>
        <authorList>
            <person name="Yamashiro T."/>
            <person name="Shiraishi A."/>
            <person name="Satake H."/>
            <person name="Nakayama K."/>
        </authorList>
    </citation>
    <scope>NUCLEOTIDE SEQUENCE</scope>
</reference>
<dbReference type="AlphaFoldDB" id="A0A699GNL8"/>
<name>A0A699GNL8_TANCI</name>
<accession>A0A699GNL8</accession>
<protein>
    <submittedName>
        <fullName evidence="2">Reverse transcriptase domain-containing protein</fullName>
    </submittedName>
</protein>
<evidence type="ECO:0000256" key="1">
    <source>
        <dbReference type="SAM" id="MobiDB-lite"/>
    </source>
</evidence>
<dbReference type="Gene3D" id="3.30.70.270">
    <property type="match status" value="1"/>
</dbReference>
<dbReference type="PANTHER" id="PTHR24559:SF444">
    <property type="entry name" value="REVERSE TRANSCRIPTASE DOMAIN-CONTAINING PROTEIN"/>
    <property type="match status" value="1"/>
</dbReference>
<sequence length="939" mass="108486">MYQTVWATASIKKVKDVVKFQALIDKKKVVVTKDIIRKDLQLDDADGVDCLLTKETFVKLTRMGYEKPPPKLTFYKAFFFAQWKFLIHTLVQCMSAKRTTWNEFSCSMTSAVIYLATVDDLSSHSTKYTSPALTQKAAAEEEDEEDEVPAAPTPPSPTHEPTPPSHEPITSPPQAQSTCTTLSYKVVALEQDKVDQALEILKLKRRVKKLEKQRRSKHFGLKRLRKVGADEDITLVDIETEVDLGAELQGRLEEKDETLIKMKAEKARILDEQMAKRPHDEEVKQAAAKEKQEQDYFKRAQVLQQKYDQKQENIDWNVVANSSQEKTIVYLKNMAGYKMEHFKGMTYDQVRPIFEREYNKVQTFFKSDRDEEPTKKRVAKETLLQESFKKLRAEVEVLGSHSTQDTPTIDPKEMSEEDVQNMLQIILVAEFRVEDLQVKYPIIGWEIHSEGSRSYWKIVRVGDVNPIRTLRDYSKPSHEGYRNTIELPEGNNMDPSPHGRILLLVSLLNSFQREGLQNYSMISLCSNNIKENLSQKHGLVSRTYFKKSLIIASTFGSKSKSFMTMPLPPQDKPLTNLLVNDPRDFAKPVKAISLPQDVLSTSDRRLIDLEHQVQHLIEAHIALMQPTQVKKITSLCEICSGPHDTQYCMENPEQAFVEYASSRIDEAGGDSNFGYQDDDNIRMQKIRQEANAQKRRRLEGRFGQGEGTKAQLKILLKKNMDIFAWEPADKMRVLSLDRSLAVIKEVEEWLKAGIDRPVKYLTWISDPVLVNKVDRSWRMCIDFNNINSACPKDYYPLRDINQNIESLMGYRYKCFLDAYKGYHQVHMAKDDEEKTAFYNDQALNWFLARSAKRSLPFFDTMKNITKENKDEYRWIEEEKMTFLEMKNHNGPSLTDYPIKEEALYVYLTATLEALSAVLLTERKGKQFPVHYVSRTLNEA</sequence>
<dbReference type="EMBL" id="BKCJ010025364">
    <property type="protein sequence ID" value="GEV50106.1"/>
    <property type="molecule type" value="Genomic_DNA"/>
</dbReference>
<dbReference type="GO" id="GO:0003964">
    <property type="term" value="F:RNA-directed DNA polymerase activity"/>
    <property type="evidence" value="ECO:0007669"/>
    <property type="project" value="UniProtKB-KW"/>
</dbReference>
<keyword evidence="2" id="KW-0695">RNA-directed DNA polymerase</keyword>
<feature type="region of interest" description="Disordered" evidence="1">
    <location>
        <begin position="132"/>
        <end position="177"/>
    </location>
</feature>
<comment type="caution">
    <text evidence="2">The sequence shown here is derived from an EMBL/GenBank/DDBJ whole genome shotgun (WGS) entry which is preliminary data.</text>
</comment>
<evidence type="ECO:0000313" key="2">
    <source>
        <dbReference type="EMBL" id="GEV50106.1"/>
    </source>
</evidence>
<dbReference type="InterPro" id="IPR043128">
    <property type="entry name" value="Rev_trsase/Diguanyl_cyclase"/>
</dbReference>